<reference evidence="1 2" key="1">
    <citation type="submission" date="2020-12" db="EMBL/GenBank/DDBJ databases">
        <title>Vagococcus allomyrinae sp. nov. and Enterococcus lavae sp. nov., isolated from the larvae of Allomyrina dichotoma.</title>
        <authorList>
            <person name="Lee S.D."/>
        </authorList>
    </citation>
    <scope>NUCLEOTIDE SEQUENCE [LARGE SCALE GENOMIC DNA]</scope>
    <source>
        <strain evidence="1 2">BWM-S5</strain>
    </source>
</reference>
<protein>
    <recommendedName>
        <fullName evidence="3">C2H2-type domain-containing protein</fullName>
    </recommendedName>
</protein>
<evidence type="ECO:0000313" key="2">
    <source>
        <dbReference type="Proteomes" id="UP000673375"/>
    </source>
</evidence>
<name>A0ABS4CJQ5_9ENTE</name>
<proteinExistence type="predicted"/>
<accession>A0ABS4CJQ5</accession>
<dbReference type="Proteomes" id="UP000673375">
    <property type="component" value="Unassembled WGS sequence"/>
</dbReference>
<evidence type="ECO:0008006" key="3">
    <source>
        <dbReference type="Google" id="ProtNLM"/>
    </source>
</evidence>
<keyword evidence="2" id="KW-1185">Reference proteome</keyword>
<comment type="caution">
    <text evidence="1">The sequence shown here is derived from an EMBL/GenBank/DDBJ whole genome shotgun (WGS) entry which is preliminary data.</text>
</comment>
<organism evidence="1 2">
    <name type="scientific">Enterococcus larvae</name>
    <dbReference type="NCBI Taxonomy" id="2794352"/>
    <lineage>
        <taxon>Bacteria</taxon>
        <taxon>Bacillati</taxon>
        <taxon>Bacillota</taxon>
        <taxon>Bacilli</taxon>
        <taxon>Lactobacillales</taxon>
        <taxon>Enterococcaceae</taxon>
        <taxon>Enterococcus</taxon>
    </lineage>
</organism>
<gene>
    <name evidence="1" type="ORF">I6N96_08155</name>
</gene>
<evidence type="ECO:0000313" key="1">
    <source>
        <dbReference type="EMBL" id="MBP1046255.1"/>
    </source>
</evidence>
<dbReference type="EMBL" id="JAEDXU010000003">
    <property type="protein sequence ID" value="MBP1046255.1"/>
    <property type="molecule type" value="Genomic_DNA"/>
</dbReference>
<sequence>MNHMICPLCRQRFTYDEVRDIDRHVKAKVPIVCPYCDQIVLMKLSHGYFVTYKIENYLER</sequence>
<dbReference type="RefSeq" id="WP_209557070.1">
    <property type="nucleotide sequence ID" value="NZ_JAEDXU010000003.1"/>
</dbReference>